<dbReference type="Proteomes" id="UP000287247">
    <property type="component" value="Unassembled WGS sequence"/>
</dbReference>
<name>A0A401INM2_APHSA</name>
<gene>
    <name evidence="1" type="ORF">AsFPU1_4275</name>
</gene>
<keyword evidence="2" id="KW-1185">Reference proteome</keyword>
<dbReference type="RefSeq" id="WP_172957536.1">
    <property type="nucleotide sequence ID" value="NZ_BDQK01000017.1"/>
</dbReference>
<reference evidence="2" key="1">
    <citation type="submission" date="2017-05" db="EMBL/GenBank/DDBJ databases">
        <title>Physiological properties and genetic analysis related to exopolysaccharide production of fresh-water unicellular cyanobacterium Aphanothece sacrum, Suizenji Nori, that has been cultured as a food source in Japan.</title>
        <authorList>
            <person name="Kanesaki Y."/>
            <person name="Yoshikawa S."/>
            <person name="Ohki K."/>
        </authorList>
    </citation>
    <scope>NUCLEOTIDE SEQUENCE [LARGE SCALE GENOMIC DNA]</scope>
    <source>
        <strain evidence="2">FPU1</strain>
    </source>
</reference>
<protein>
    <submittedName>
        <fullName evidence="1">Gamma-glutamyl phosphate reductase</fullName>
    </submittedName>
</protein>
<dbReference type="EMBL" id="BDQK01000017">
    <property type="protein sequence ID" value="GBF82841.1"/>
    <property type="molecule type" value="Genomic_DNA"/>
</dbReference>
<sequence length="49" mass="5626">MIANMGYDGKNTKILDCARQIKAELGYIPDDDSREEDLACRWGIEESYK</sequence>
<organism evidence="1 2">
    <name type="scientific">Aphanothece sacrum FPU1</name>
    <dbReference type="NCBI Taxonomy" id="1920663"/>
    <lineage>
        <taxon>Bacteria</taxon>
        <taxon>Bacillati</taxon>
        <taxon>Cyanobacteriota</taxon>
        <taxon>Cyanophyceae</taxon>
        <taxon>Oscillatoriophycideae</taxon>
        <taxon>Chroococcales</taxon>
        <taxon>Aphanothecaceae</taxon>
        <taxon>Aphanothece</taxon>
    </lineage>
</organism>
<proteinExistence type="predicted"/>
<comment type="caution">
    <text evidence="1">The sequence shown here is derived from an EMBL/GenBank/DDBJ whole genome shotgun (WGS) entry which is preliminary data.</text>
</comment>
<dbReference type="AlphaFoldDB" id="A0A401INM2"/>
<evidence type="ECO:0000313" key="1">
    <source>
        <dbReference type="EMBL" id="GBF82841.1"/>
    </source>
</evidence>
<evidence type="ECO:0000313" key="2">
    <source>
        <dbReference type="Proteomes" id="UP000287247"/>
    </source>
</evidence>
<accession>A0A401INM2</accession>